<dbReference type="SUPFAM" id="SSF46689">
    <property type="entry name" value="Homeodomain-like"/>
    <property type="match status" value="1"/>
</dbReference>
<evidence type="ECO:0000313" key="6">
    <source>
        <dbReference type="EMBL" id="KXO88909.1"/>
    </source>
</evidence>
<dbReference type="InterPro" id="IPR058031">
    <property type="entry name" value="AAA_lid_NorR"/>
</dbReference>
<comment type="caution">
    <text evidence="6">The sequence shown here is derived from an EMBL/GenBank/DDBJ whole genome shotgun (WGS) entry which is preliminary data.</text>
</comment>
<dbReference type="Gene3D" id="3.30.450.40">
    <property type="match status" value="1"/>
</dbReference>
<dbReference type="InterPro" id="IPR002078">
    <property type="entry name" value="Sigma_54_int"/>
</dbReference>
<keyword evidence="2" id="KW-0067">ATP-binding</keyword>
<dbReference type="Pfam" id="PF02954">
    <property type="entry name" value="HTH_8"/>
    <property type="match status" value="1"/>
</dbReference>
<evidence type="ECO:0000313" key="7">
    <source>
        <dbReference type="Proteomes" id="UP000070409"/>
    </source>
</evidence>
<protein>
    <recommendedName>
        <fullName evidence="5">Sigma-54 factor interaction domain-containing protein</fullName>
    </recommendedName>
</protein>
<evidence type="ECO:0000256" key="1">
    <source>
        <dbReference type="ARBA" id="ARBA00022741"/>
    </source>
</evidence>
<dbReference type="PANTHER" id="PTHR32071">
    <property type="entry name" value="TRANSCRIPTIONAL REGULATORY PROTEIN"/>
    <property type="match status" value="1"/>
</dbReference>
<keyword evidence="4" id="KW-0804">Transcription</keyword>
<accession>A0A137YSF6</accession>
<name>A0A137YSF6_9ACTN</name>
<organism evidence="6 7">
    <name type="scientific">Tsukamurella pseudospumae</name>
    <dbReference type="NCBI Taxonomy" id="239498"/>
    <lineage>
        <taxon>Bacteria</taxon>
        <taxon>Bacillati</taxon>
        <taxon>Actinomycetota</taxon>
        <taxon>Actinomycetes</taxon>
        <taxon>Mycobacteriales</taxon>
        <taxon>Tsukamurellaceae</taxon>
        <taxon>Tsukamurella</taxon>
    </lineage>
</organism>
<dbReference type="PROSITE" id="PS50045">
    <property type="entry name" value="SIGMA54_INTERACT_4"/>
    <property type="match status" value="1"/>
</dbReference>
<dbReference type="Gene3D" id="1.10.10.60">
    <property type="entry name" value="Homeodomain-like"/>
    <property type="match status" value="1"/>
</dbReference>
<keyword evidence="3" id="KW-0805">Transcription regulation</keyword>
<dbReference type="SUPFAM" id="SSF52540">
    <property type="entry name" value="P-loop containing nucleoside triphosphate hydrolases"/>
    <property type="match status" value="1"/>
</dbReference>
<dbReference type="Pfam" id="PF25601">
    <property type="entry name" value="AAA_lid_14"/>
    <property type="match status" value="1"/>
</dbReference>
<dbReference type="Proteomes" id="UP000070409">
    <property type="component" value="Unassembled WGS sequence"/>
</dbReference>
<keyword evidence="1" id="KW-0547">Nucleotide-binding</keyword>
<dbReference type="EMBL" id="LSRE01000050">
    <property type="protein sequence ID" value="KXO88909.1"/>
    <property type="molecule type" value="Genomic_DNA"/>
</dbReference>
<gene>
    <name evidence="6" type="ORF">AXK61_09660</name>
</gene>
<evidence type="ECO:0000256" key="4">
    <source>
        <dbReference type="ARBA" id="ARBA00023163"/>
    </source>
</evidence>
<evidence type="ECO:0000256" key="2">
    <source>
        <dbReference type="ARBA" id="ARBA00022840"/>
    </source>
</evidence>
<dbReference type="InterPro" id="IPR009057">
    <property type="entry name" value="Homeodomain-like_sf"/>
</dbReference>
<dbReference type="InterPro" id="IPR027417">
    <property type="entry name" value="P-loop_NTPase"/>
</dbReference>
<evidence type="ECO:0000256" key="3">
    <source>
        <dbReference type="ARBA" id="ARBA00023015"/>
    </source>
</evidence>
<dbReference type="PRINTS" id="PR01590">
    <property type="entry name" value="HTHFIS"/>
</dbReference>
<proteinExistence type="predicted"/>
<reference evidence="6 7" key="1">
    <citation type="submission" date="2016-02" db="EMBL/GenBank/DDBJ databases">
        <authorList>
            <person name="Teng J.L."/>
            <person name="Tang Y."/>
            <person name="Huang Y."/>
            <person name="Guo F."/>
            <person name="Wei W."/>
            <person name="Chen J.H."/>
            <person name="Wong S.Y."/>
            <person name="Lau S.K."/>
            <person name="Woo P.C."/>
        </authorList>
    </citation>
    <scope>NUCLEOTIDE SEQUENCE [LARGE SCALE GENOMIC DNA]</scope>
    <source>
        <strain evidence="6 7">JCM 13375</strain>
    </source>
</reference>
<sequence>MSGLAPANTAVPVDEQAVDRRSALLRAAAPVLTDLTERIGDAPYGVILSDRDSRVVDIQARARPLHREFDGLGAVFGGVFLEETTGTNSIATAHELRSGVAVRGEEHYLDRFKHLSCYGHPIFHPITRRLLGVVDITCRTADDSPLLAALVQRAVRDIEERALADSPRSRRRVFEAFTLATTGHDRAVLALAGDLVLSNSAAADLVAPADHHLLAQLTAGAGPVRLTLQSGSEVSVLARRVGDGADGTVYEFRRIDVPSRAEGTAGTGPVYIGGGPGTGRTTAARTALSAPVTEFDGAAAATDPQAWLRALALADPARPLLVEDIDRLPTDCATRLLGVVDRPAGLVLTGPVASVLEGAAAALAAACARHVDLLPLADRRTELADLATGMLRRLPGGDRVRLTPSALAALAAQDWPGELHELRSVLSSTLRSRSAGDLTVSDLPERYRVSPQRRDLGPLERAEHDAIVAALHAAGGNKARAAAALGISRTTLYSRLRSLRIG</sequence>
<evidence type="ECO:0000259" key="5">
    <source>
        <dbReference type="PROSITE" id="PS50045"/>
    </source>
</evidence>
<feature type="domain" description="Sigma-54 factor interaction" evidence="5">
    <location>
        <begin position="371"/>
        <end position="431"/>
    </location>
</feature>
<dbReference type="Gene3D" id="1.10.8.60">
    <property type="match status" value="1"/>
</dbReference>
<keyword evidence="7" id="KW-1185">Reference proteome</keyword>
<dbReference type="InterPro" id="IPR029016">
    <property type="entry name" value="GAF-like_dom_sf"/>
</dbReference>
<dbReference type="InterPro" id="IPR002197">
    <property type="entry name" value="HTH_Fis"/>
</dbReference>